<dbReference type="GeneID" id="78360561"/>
<dbReference type="EMBL" id="PPTS01000008">
    <property type="protein sequence ID" value="RDB62997.1"/>
    <property type="molecule type" value="Genomic_DNA"/>
</dbReference>
<proteinExistence type="predicted"/>
<gene>
    <name evidence="1" type="ORF">C1877_12750</name>
</gene>
<keyword evidence="2" id="KW-1185">Reference proteome</keyword>
<sequence length="278" mass="30981">MRPYYEGWYMKQQQGGDILAVIPGRAQDEAFIQVVTADGAYYLPFPLEDFRQTGTRSMRVGRSLFSPIGMMLDVRAPGLELVGRLRYRELTPLRSDIMGPFAYLPMETKHTVFSMRHRVAGEVELNGRTLRFENAKGYMEGDRGHSFPRGYTWIQSTDFGCAASVMLALAEIPLAGLRFTGCIGVVWIAGVEHRFATYRGVRIREASDTAVEVRQGDMTLRVELPEAGGHRLQAPAQGSMARPIRESPAVPARFRFVKGGRTLLDSPDACTSFELVAP</sequence>
<evidence type="ECO:0000313" key="2">
    <source>
        <dbReference type="Proteomes" id="UP000254000"/>
    </source>
</evidence>
<dbReference type="Pfam" id="PF14249">
    <property type="entry name" value="Tocopherol_cycl"/>
    <property type="match status" value="1"/>
</dbReference>
<accession>A0A369LWH2</accession>
<dbReference type="Proteomes" id="UP000254000">
    <property type="component" value="Unassembled WGS sequence"/>
</dbReference>
<dbReference type="OrthoDB" id="9772627at2"/>
<dbReference type="AlphaFoldDB" id="A0A369LWH2"/>
<name>A0A369LWH2_9ACTN</name>
<organism evidence="1 2">
    <name type="scientific">Gordonibacter pamelaeae</name>
    <dbReference type="NCBI Taxonomy" id="471189"/>
    <lineage>
        <taxon>Bacteria</taxon>
        <taxon>Bacillati</taxon>
        <taxon>Actinomycetota</taxon>
        <taxon>Coriobacteriia</taxon>
        <taxon>Eggerthellales</taxon>
        <taxon>Eggerthellaceae</taxon>
        <taxon>Gordonibacter</taxon>
    </lineage>
</organism>
<evidence type="ECO:0000313" key="1">
    <source>
        <dbReference type="EMBL" id="RDB62997.1"/>
    </source>
</evidence>
<protein>
    <submittedName>
        <fullName evidence="1">Stress response protein nst1</fullName>
    </submittedName>
</protein>
<dbReference type="InterPro" id="IPR025893">
    <property type="entry name" value="Tocopherol_cyclase"/>
</dbReference>
<reference evidence="1 2" key="1">
    <citation type="journal article" date="2018" name="Elife">
        <title>Discovery and characterization of a prevalent human gut bacterial enzyme sufficient for the inactivation of a family of plant toxins.</title>
        <authorList>
            <person name="Koppel N."/>
            <person name="Bisanz J.E."/>
            <person name="Pandelia M.E."/>
            <person name="Turnbaugh P.J."/>
            <person name="Balskus E.P."/>
        </authorList>
    </citation>
    <scope>NUCLEOTIDE SEQUENCE [LARGE SCALE GENOMIC DNA]</scope>
    <source>
        <strain evidence="1 2">3C</strain>
    </source>
</reference>
<dbReference type="RefSeq" id="WP_114569342.1">
    <property type="nucleotide sequence ID" value="NZ_CABMMS010000008.1"/>
</dbReference>
<dbReference type="GO" id="GO:0009976">
    <property type="term" value="F:tocopherol cyclase activity"/>
    <property type="evidence" value="ECO:0007669"/>
    <property type="project" value="InterPro"/>
</dbReference>
<comment type="caution">
    <text evidence="1">The sequence shown here is derived from an EMBL/GenBank/DDBJ whole genome shotgun (WGS) entry which is preliminary data.</text>
</comment>